<feature type="non-terminal residue" evidence="1">
    <location>
        <position position="1"/>
    </location>
</feature>
<evidence type="ECO:0000313" key="2">
    <source>
        <dbReference type="Proteomes" id="UP000320762"/>
    </source>
</evidence>
<dbReference type="Proteomes" id="UP000320762">
    <property type="component" value="Unassembled WGS sequence"/>
</dbReference>
<evidence type="ECO:0000313" key="1">
    <source>
        <dbReference type="EMBL" id="TRM59729.1"/>
    </source>
</evidence>
<comment type="caution">
    <text evidence="1">The sequence shown here is derived from an EMBL/GenBank/DDBJ whole genome shotgun (WGS) entry which is preliminary data.</text>
</comment>
<dbReference type="AlphaFoldDB" id="A0A550C4J7"/>
<keyword evidence="2" id="KW-1185">Reference proteome</keyword>
<accession>A0A550C4J7</accession>
<dbReference type="EMBL" id="VDMD01000026">
    <property type="protein sequence ID" value="TRM59729.1"/>
    <property type="molecule type" value="Genomic_DNA"/>
</dbReference>
<sequence>PPRYAAGLAARLKSPRAVGQWCRGRAVGAPRVRYALHVRWASERDAPIVLQTAGSGL</sequence>
<proteinExistence type="predicted"/>
<organism evidence="1 2">
    <name type="scientific">Schizophyllum amplum</name>
    <dbReference type="NCBI Taxonomy" id="97359"/>
    <lineage>
        <taxon>Eukaryota</taxon>
        <taxon>Fungi</taxon>
        <taxon>Dikarya</taxon>
        <taxon>Basidiomycota</taxon>
        <taxon>Agaricomycotina</taxon>
        <taxon>Agaricomycetes</taxon>
        <taxon>Agaricomycetidae</taxon>
        <taxon>Agaricales</taxon>
        <taxon>Schizophyllaceae</taxon>
        <taxon>Schizophyllum</taxon>
    </lineage>
</organism>
<protein>
    <submittedName>
        <fullName evidence="1">Uncharacterized protein</fullName>
    </submittedName>
</protein>
<name>A0A550C4J7_9AGAR</name>
<reference evidence="1 2" key="1">
    <citation type="journal article" date="2019" name="New Phytol.">
        <title>Comparative genomics reveals unique wood-decay strategies and fruiting body development in the Schizophyllaceae.</title>
        <authorList>
            <person name="Almasi E."/>
            <person name="Sahu N."/>
            <person name="Krizsan K."/>
            <person name="Balint B."/>
            <person name="Kovacs G.M."/>
            <person name="Kiss B."/>
            <person name="Cseklye J."/>
            <person name="Drula E."/>
            <person name="Henrissat B."/>
            <person name="Nagy I."/>
            <person name="Chovatia M."/>
            <person name="Adam C."/>
            <person name="LaButti K."/>
            <person name="Lipzen A."/>
            <person name="Riley R."/>
            <person name="Grigoriev I.V."/>
            <person name="Nagy L.G."/>
        </authorList>
    </citation>
    <scope>NUCLEOTIDE SEQUENCE [LARGE SCALE GENOMIC DNA]</scope>
    <source>
        <strain evidence="1 2">NL-1724</strain>
    </source>
</reference>
<gene>
    <name evidence="1" type="ORF">BD626DRAFT_507074</name>
</gene>